<dbReference type="EMBL" id="JBHRWN010000002">
    <property type="protein sequence ID" value="MFC3476946.1"/>
    <property type="molecule type" value="Genomic_DNA"/>
</dbReference>
<dbReference type="PANTHER" id="PTHR34236">
    <property type="entry name" value="DIMETHYL SULFOXIDE REDUCTASE TRANSCRIPTIONAL ACTIVATOR"/>
    <property type="match status" value="1"/>
</dbReference>
<evidence type="ECO:0000256" key="2">
    <source>
        <dbReference type="ARBA" id="ARBA00023163"/>
    </source>
</evidence>
<dbReference type="InterPro" id="IPR007050">
    <property type="entry name" value="HTH_bacterioopsin"/>
</dbReference>
<evidence type="ECO:0000313" key="5">
    <source>
        <dbReference type="EMBL" id="MFC3476946.1"/>
    </source>
</evidence>
<reference evidence="5 6" key="1">
    <citation type="journal article" date="2019" name="Int. J. Syst. Evol. Microbiol.">
        <title>The Global Catalogue of Microorganisms (GCM) 10K type strain sequencing project: providing services to taxonomists for standard genome sequencing and annotation.</title>
        <authorList>
            <consortium name="The Broad Institute Genomics Platform"/>
            <consortium name="The Broad Institute Genome Sequencing Center for Infectious Disease"/>
            <person name="Wu L."/>
            <person name="Ma J."/>
        </authorList>
    </citation>
    <scope>NUCLEOTIDE SEQUENCE [LARGE SCALE GENOMIC DNA]</scope>
    <source>
        <strain evidence="5 6">CGMCC 1.12562</strain>
    </source>
</reference>
<evidence type="ECO:0000256" key="1">
    <source>
        <dbReference type="ARBA" id="ARBA00023015"/>
    </source>
</evidence>
<dbReference type="Gene3D" id="1.10.10.10">
    <property type="entry name" value="Winged helix-like DNA-binding domain superfamily/Winged helix DNA-binding domain"/>
    <property type="match status" value="1"/>
</dbReference>
<evidence type="ECO:0000313" key="6">
    <source>
        <dbReference type="Proteomes" id="UP001595660"/>
    </source>
</evidence>
<evidence type="ECO:0000259" key="4">
    <source>
        <dbReference type="Pfam" id="PF24277"/>
    </source>
</evidence>
<dbReference type="RefSeq" id="WP_232571917.1">
    <property type="nucleotide sequence ID" value="NZ_CP089466.1"/>
</dbReference>
<sequence>MPAGIRVTVEFPSPPVCPIADLSARANTVVNDVSTSVGGDDGCVSEFLVDADAVPDDYDADPVFTYADRHLYRVEHDPDSDCPCSVLGEFDTPVDRYYARDGDLEVVFHAGEFAELQTIVGDLRERFPDADIQRLVRAPTEATARDTVFVDRGKLTDRQLEVLETAHEMGYFRRPRGANATEIAAELDISPSTFTEHLLAAQSKLLDDVLEGGD</sequence>
<dbReference type="InterPro" id="IPR056433">
    <property type="entry name" value="DmsR-like_N"/>
</dbReference>
<keyword evidence="1" id="KW-0805">Transcription regulation</keyword>
<proteinExistence type="predicted"/>
<feature type="domain" description="DmsR-like N-terminal" evidence="4">
    <location>
        <begin position="1"/>
        <end position="137"/>
    </location>
</feature>
<dbReference type="PANTHER" id="PTHR34236:SF1">
    <property type="entry name" value="DIMETHYL SULFOXIDE REDUCTASE TRANSCRIPTIONAL ACTIVATOR"/>
    <property type="match status" value="1"/>
</dbReference>
<dbReference type="AlphaFoldDB" id="A0ABD5NCD1"/>
<dbReference type="Proteomes" id="UP001595660">
    <property type="component" value="Unassembled WGS sequence"/>
</dbReference>
<dbReference type="Pfam" id="PF24277">
    <property type="entry name" value="DmsR_N"/>
    <property type="match status" value="1"/>
</dbReference>
<dbReference type="GeneID" id="69117133"/>
<feature type="domain" description="HTH bat-type" evidence="3">
    <location>
        <begin position="155"/>
        <end position="206"/>
    </location>
</feature>
<dbReference type="InterPro" id="IPR036388">
    <property type="entry name" value="WH-like_DNA-bd_sf"/>
</dbReference>
<keyword evidence="6" id="KW-1185">Reference proteome</keyword>
<accession>A0ABD5NCD1</accession>
<organism evidence="5 6">
    <name type="scientific">Halobacterium litoreum</name>
    <dbReference type="NCBI Taxonomy" id="2039234"/>
    <lineage>
        <taxon>Archaea</taxon>
        <taxon>Methanobacteriati</taxon>
        <taxon>Methanobacteriota</taxon>
        <taxon>Stenosarchaea group</taxon>
        <taxon>Halobacteria</taxon>
        <taxon>Halobacteriales</taxon>
        <taxon>Halobacteriaceae</taxon>
        <taxon>Halobacterium</taxon>
    </lineage>
</organism>
<gene>
    <name evidence="5" type="ORF">ACFOKC_04335</name>
</gene>
<keyword evidence="2" id="KW-0804">Transcription</keyword>
<dbReference type="Pfam" id="PF04967">
    <property type="entry name" value="HTH_10"/>
    <property type="match status" value="1"/>
</dbReference>
<evidence type="ECO:0000259" key="3">
    <source>
        <dbReference type="Pfam" id="PF04967"/>
    </source>
</evidence>
<protein>
    <submittedName>
        <fullName evidence="5">Helix-turn-helix domain-containing protein</fullName>
    </submittedName>
</protein>
<name>A0ABD5NCD1_9EURY</name>
<comment type="caution">
    <text evidence="5">The sequence shown here is derived from an EMBL/GenBank/DDBJ whole genome shotgun (WGS) entry which is preliminary data.</text>
</comment>